<dbReference type="PANTHER" id="PTHR12905">
    <property type="entry name" value="METALLOPHOSPHOESTERASE"/>
    <property type="match status" value="1"/>
</dbReference>
<dbReference type="InterPro" id="IPR004843">
    <property type="entry name" value="Calcineurin-like_PHP"/>
</dbReference>
<accession>A0A410FS51</accession>
<dbReference type="InterPro" id="IPR051693">
    <property type="entry name" value="UPF0046_metallophosphoest"/>
</dbReference>
<dbReference type="Pfam" id="PF00149">
    <property type="entry name" value="Metallophos"/>
    <property type="match status" value="1"/>
</dbReference>
<evidence type="ECO:0000313" key="2">
    <source>
        <dbReference type="EMBL" id="QAA76039.1"/>
    </source>
</evidence>
<name>A0A410FS51_BIPS1</name>
<reference evidence="3" key="1">
    <citation type="submission" date="2018-12" db="EMBL/GenBank/DDBJ databases">
        <title>Complete genome sequence of an uncultured bacterium of the candidate phylum Bipolaricaulota.</title>
        <authorList>
            <person name="Kadnikov V.V."/>
            <person name="Mardanov A.V."/>
            <person name="Beletsky A.V."/>
            <person name="Frank Y.A."/>
            <person name="Karnachuk O.V."/>
            <person name="Ravin N.V."/>
        </authorList>
    </citation>
    <scope>NUCLEOTIDE SEQUENCE [LARGE SCALE GENOMIC DNA]</scope>
</reference>
<organism evidence="2 3">
    <name type="scientific">Bipolaricaulis sibiricus</name>
    <dbReference type="NCBI Taxonomy" id="2501609"/>
    <lineage>
        <taxon>Bacteria</taxon>
        <taxon>Candidatus Bipolaricaulota</taxon>
        <taxon>Candidatus Bipolaricaulia</taxon>
        <taxon>Candidatus Bipolaricaulales</taxon>
        <taxon>Candidatus Bipolaricaulaceae</taxon>
        <taxon>Candidatus Bipolaricaulis</taxon>
    </lineage>
</organism>
<dbReference type="GO" id="GO:0016787">
    <property type="term" value="F:hydrolase activity"/>
    <property type="evidence" value="ECO:0007669"/>
    <property type="project" value="InterPro"/>
</dbReference>
<dbReference type="KEGG" id="bih:BIP78_0271"/>
<evidence type="ECO:0000259" key="1">
    <source>
        <dbReference type="Pfam" id="PF00149"/>
    </source>
</evidence>
<protein>
    <recommendedName>
        <fullName evidence="1">Calcineurin-like phosphoesterase domain-containing protein</fullName>
    </recommendedName>
</protein>
<dbReference type="Gene3D" id="3.60.21.10">
    <property type="match status" value="1"/>
</dbReference>
<dbReference type="Proteomes" id="UP000287233">
    <property type="component" value="Chromosome"/>
</dbReference>
<dbReference type="SUPFAM" id="SSF56300">
    <property type="entry name" value="Metallo-dependent phosphatases"/>
    <property type="match status" value="1"/>
</dbReference>
<dbReference type="AlphaFoldDB" id="A0A410FS51"/>
<evidence type="ECO:0000313" key="3">
    <source>
        <dbReference type="Proteomes" id="UP000287233"/>
    </source>
</evidence>
<feature type="domain" description="Calcineurin-like phosphoesterase" evidence="1">
    <location>
        <begin position="25"/>
        <end position="178"/>
    </location>
</feature>
<gene>
    <name evidence="2" type="ORF">BIP78_0271</name>
</gene>
<dbReference type="EMBL" id="CP034928">
    <property type="protein sequence ID" value="QAA76039.1"/>
    <property type="molecule type" value="Genomic_DNA"/>
</dbReference>
<proteinExistence type="predicted"/>
<dbReference type="PANTHER" id="PTHR12905:SF0">
    <property type="entry name" value="CALCINEURIN-LIKE PHOSPHOESTERASE DOMAIN-CONTAINING PROTEIN"/>
    <property type="match status" value="1"/>
</dbReference>
<dbReference type="InterPro" id="IPR029052">
    <property type="entry name" value="Metallo-depent_PP-like"/>
</dbReference>
<sequence length="209" mass="23437">MKRLLVVSDEVSSALERGLPGKGFGKVDLVLSCGDLPYDYLEYLTDAFEAPLVYVHGNHDRPVEGENRTIMAPQGGISLEGRVLERAGLLVAGLGGSPRYEARHPHQYTEGEMRFRALRLGARLRWLEVTRNRRLDILVTHAPPRGIHDSLDPVHQGFAAFLPLLRQHRPRYHVHGHSQPRPGPPARTWYGPTEVIHVRGHLLLEVPNG</sequence>